<reference evidence="1 2" key="1">
    <citation type="submission" date="2014-10" db="EMBL/GenBank/DDBJ databases">
        <title>Pan-genome analysis of Brazilian lineage A amoebal mimiviruses.</title>
        <authorList>
            <person name="Assis F.L."/>
            <person name="Abrahao J.S."/>
            <person name="Kroon E.G."/>
            <person name="Dornas F.P."/>
            <person name="Andrade K.R."/>
            <person name="Borato P.V.M."/>
            <person name="Pilotto M.R."/>
            <person name="Benamar S."/>
            <person name="LaScola B."/>
            <person name="Colson P."/>
        </authorList>
    </citation>
    <scope>NUCLEOTIDE SEQUENCE [LARGE SCALE GENOMIC DNA]</scope>
    <source>
        <strain evidence="1 2">Oyster</strain>
    </source>
</reference>
<organism evidence="1 2">
    <name type="scientific">Acanthamoeba polyphaga mimivirus</name>
    <name type="common">APMV</name>
    <dbReference type="NCBI Taxonomy" id="212035"/>
    <lineage>
        <taxon>Viruses</taxon>
        <taxon>Varidnaviria</taxon>
        <taxon>Bamfordvirae</taxon>
        <taxon>Nucleocytoviricota</taxon>
        <taxon>Megaviricetes</taxon>
        <taxon>Imitervirales</taxon>
        <taxon>Mimiviridae</taxon>
        <taxon>Megamimivirinae</taxon>
        <taxon>Mimivirus</taxon>
        <taxon>Mimivirus bradfordmassiliense</taxon>
    </lineage>
</organism>
<name>A0A0G2Y468_MIMIV</name>
<dbReference type="Proteomes" id="UP000241474">
    <property type="component" value="Segment"/>
</dbReference>
<sequence>MISLKLLLPSINSLKGIDFINLKPSEFEGHEYEIIAADLPAAKGRGGHNKKFYFLTKFAMYSFILDCTTRTAKKVKMHVIDIYNKYHELLVFCRQQLIQKNFDMSNPMLLNFIVNVRMKFMMNIKNVNEERSRQLNQI</sequence>
<evidence type="ECO:0000313" key="2">
    <source>
        <dbReference type="Proteomes" id="UP000241474"/>
    </source>
</evidence>
<evidence type="ECO:0000313" key="1">
    <source>
        <dbReference type="EMBL" id="AKI79344.1"/>
    </source>
</evidence>
<dbReference type="EMBL" id="KM982401">
    <property type="protein sequence ID" value="AKI79344.1"/>
    <property type="molecule type" value="Genomic_DNA"/>
</dbReference>
<protein>
    <submittedName>
        <fullName evidence="1">Uncharacterized protein</fullName>
    </submittedName>
</protein>
<proteinExistence type="predicted"/>
<organismHost>
    <name type="scientific">Acanthamoeba polyphaga</name>
    <name type="common">Amoeba</name>
    <dbReference type="NCBI Taxonomy" id="5757"/>
</organismHost>
<accession>A0A0G2Y468</accession>